<dbReference type="AlphaFoldDB" id="A0A3Q3J910"/>
<dbReference type="RefSeq" id="XP_020467451.1">
    <property type="nucleotide sequence ID" value="XM_020611795.1"/>
</dbReference>
<organism evidence="3 4">
    <name type="scientific">Monopterus albus</name>
    <name type="common">Swamp eel</name>
    <dbReference type="NCBI Taxonomy" id="43700"/>
    <lineage>
        <taxon>Eukaryota</taxon>
        <taxon>Metazoa</taxon>
        <taxon>Chordata</taxon>
        <taxon>Craniata</taxon>
        <taxon>Vertebrata</taxon>
        <taxon>Euteleostomi</taxon>
        <taxon>Actinopterygii</taxon>
        <taxon>Neopterygii</taxon>
        <taxon>Teleostei</taxon>
        <taxon>Neoteleostei</taxon>
        <taxon>Acanthomorphata</taxon>
        <taxon>Anabantaria</taxon>
        <taxon>Synbranchiformes</taxon>
        <taxon>Synbranchidae</taxon>
        <taxon>Monopterus</taxon>
    </lineage>
</organism>
<dbReference type="Pfam" id="PF01661">
    <property type="entry name" value="Macro"/>
    <property type="match status" value="1"/>
</dbReference>
<dbReference type="PANTHER" id="PTHR12521">
    <property type="entry name" value="PROTEIN C6ORF130"/>
    <property type="match status" value="1"/>
</dbReference>
<dbReference type="GO" id="GO:0140291">
    <property type="term" value="P:peptidyl-glutamate ADP-deribosylation"/>
    <property type="evidence" value="ECO:0007669"/>
    <property type="project" value="TreeGrafter"/>
</dbReference>
<dbReference type="STRING" id="43700.ENSMALP00000015233"/>
<evidence type="ECO:0000313" key="3">
    <source>
        <dbReference type="Ensembl" id="ENSMALP00000015233.1"/>
    </source>
</evidence>
<feature type="region of interest" description="Disordered" evidence="1">
    <location>
        <begin position="1"/>
        <end position="23"/>
    </location>
</feature>
<evidence type="ECO:0000259" key="2">
    <source>
        <dbReference type="PROSITE" id="PS51154"/>
    </source>
</evidence>
<evidence type="ECO:0000256" key="1">
    <source>
        <dbReference type="SAM" id="MobiDB-lite"/>
    </source>
</evidence>
<dbReference type="OrthoDB" id="2155246at2759"/>
<accession>A0A3Q3J910</accession>
<reference evidence="3" key="2">
    <citation type="submission" date="2025-09" db="UniProtKB">
        <authorList>
            <consortium name="Ensembl"/>
        </authorList>
    </citation>
    <scope>IDENTIFICATION</scope>
</reference>
<dbReference type="InterPro" id="IPR002589">
    <property type="entry name" value="Macro_dom"/>
</dbReference>
<dbReference type="Ensembl" id="ENSMALT00000015543.1">
    <property type="protein sequence ID" value="ENSMALP00000015233.1"/>
    <property type="gene ID" value="ENSMALG00000010701.1"/>
</dbReference>
<evidence type="ECO:0000313" key="4">
    <source>
        <dbReference type="Proteomes" id="UP000261600"/>
    </source>
</evidence>
<feature type="domain" description="Macro" evidence="2">
    <location>
        <begin position="17"/>
        <end position="183"/>
    </location>
</feature>
<name>A0A3Q3J910_MONAL</name>
<dbReference type="PANTHER" id="PTHR12521:SF0">
    <property type="entry name" value="ADP-RIBOSE GLYCOHYDROLASE OARD1"/>
    <property type="match status" value="1"/>
</dbReference>
<dbReference type="CDD" id="cd02901">
    <property type="entry name" value="Macro_Poa1p-like"/>
    <property type="match status" value="1"/>
</dbReference>
<dbReference type="InterPro" id="IPR043472">
    <property type="entry name" value="Macro_dom-like"/>
</dbReference>
<dbReference type="Gene3D" id="3.40.220.10">
    <property type="entry name" value="Leucine Aminopeptidase, subunit E, domain 1"/>
    <property type="match status" value="1"/>
</dbReference>
<dbReference type="KEGG" id="malb:109966714"/>
<dbReference type="CTD" id="221443"/>
<dbReference type="GeneID" id="109966714"/>
<dbReference type="PROSITE" id="PS51154">
    <property type="entry name" value="MACRO"/>
    <property type="match status" value="1"/>
</dbReference>
<reference evidence="3" key="1">
    <citation type="submission" date="2025-08" db="UniProtKB">
        <authorList>
            <consortium name="Ensembl"/>
        </authorList>
    </citation>
    <scope>IDENTIFICATION</scope>
</reference>
<sequence length="183" mass="20604">MSNSMLSMSCKPKKPVSGKTHQPTGDSWSLNYVTGDLFSCPGDEALAHCISEDCRMGAGIALAFRKRFGRVPELKEQKKQTGQCAVLKIGGRYVYYLVTKKKASHKPKYDNLKMSLEDMRSHCLENGVTRISIPRIGCGLDRLQWKEVSNILDEVFKDACISITVYSCPERTETTVMKENMRK</sequence>
<dbReference type="SMART" id="SM00506">
    <property type="entry name" value="A1pp"/>
    <property type="match status" value="1"/>
</dbReference>
<dbReference type="InterPro" id="IPR050892">
    <property type="entry name" value="ADP-ribose_metab_enzymes"/>
</dbReference>
<dbReference type="SUPFAM" id="SSF52949">
    <property type="entry name" value="Macro domain-like"/>
    <property type="match status" value="1"/>
</dbReference>
<keyword evidence="4" id="KW-1185">Reference proteome</keyword>
<dbReference type="Proteomes" id="UP000261600">
    <property type="component" value="Unplaced"/>
</dbReference>
<proteinExistence type="predicted"/>
<protein>
    <recommendedName>
        <fullName evidence="2">Macro domain-containing protein</fullName>
    </recommendedName>
</protein>